<dbReference type="PANTHER" id="PTHR10569">
    <property type="entry name" value="GLYCOGEN DEBRANCHING ENZYME"/>
    <property type="match status" value="1"/>
</dbReference>
<feature type="domain" description="Glycogen debranching enzyme C-terminal" evidence="1">
    <location>
        <begin position="286"/>
        <end position="660"/>
    </location>
</feature>
<evidence type="ECO:0000313" key="3">
    <source>
        <dbReference type="EMBL" id="MEN7546311.1"/>
    </source>
</evidence>
<dbReference type="PANTHER" id="PTHR10569:SF2">
    <property type="entry name" value="GLYCOGEN DEBRANCHING ENZYME"/>
    <property type="match status" value="1"/>
</dbReference>
<gene>
    <name evidence="3" type="ORF">AAG747_00235</name>
</gene>
<dbReference type="InterPro" id="IPR024742">
    <property type="entry name" value="Glycogen_debranch_N"/>
</dbReference>
<protein>
    <submittedName>
        <fullName evidence="3">Amylo-alpha-1,6-glucosidase</fullName>
    </submittedName>
</protein>
<dbReference type="GO" id="GO:0004135">
    <property type="term" value="F:amylo-alpha-1,6-glucosidase activity"/>
    <property type="evidence" value="ECO:0007669"/>
    <property type="project" value="InterPro"/>
</dbReference>
<dbReference type="InterPro" id="IPR032790">
    <property type="entry name" value="GDE_C"/>
</dbReference>
<dbReference type="FunFam" id="1.50.10.10:FF:000073">
    <property type="entry name" value="Glycogen debranching enzyme, hypothetical (TreX-like)"/>
    <property type="match status" value="1"/>
</dbReference>
<name>A0AAW9S5T5_9BACT</name>
<dbReference type="GO" id="GO:0005980">
    <property type="term" value="P:glycogen catabolic process"/>
    <property type="evidence" value="ECO:0007669"/>
    <property type="project" value="InterPro"/>
</dbReference>
<accession>A0AAW9S5T5</accession>
<dbReference type="InterPro" id="IPR008928">
    <property type="entry name" value="6-hairpin_glycosidase_sf"/>
</dbReference>
<dbReference type="InterPro" id="IPR012341">
    <property type="entry name" value="6hp_glycosidase-like_sf"/>
</dbReference>
<evidence type="ECO:0000313" key="4">
    <source>
        <dbReference type="Proteomes" id="UP001403385"/>
    </source>
</evidence>
<dbReference type="Pfam" id="PF06202">
    <property type="entry name" value="GDE_C"/>
    <property type="match status" value="1"/>
</dbReference>
<dbReference type="RefSeq" id="WP_346819099.1">
    <property type="nucleotide sequence ID" value="NZ_JBDKWZ010000001.1"/>
</dbReference>
<dbReference type="Proteomes" id="UP001403385">
    <property type="component" value="Unassembled WGS sequence"/>
</dbReference>
<dbReference type="GO" id="GO:0004134">
    <property type="term" value="F:4-alpha-glucanotransferase activity"/>
    <property type="evidence" value="ECO:0007669"/>
    <property type="project" value="InterPro"/>
</dbReference>
<dbReference type="InterPro" id="IPR006451">
    <property type="entry name" value="Glycogen_debranch_arc"/>
</dbReference>
<organism evidence="3 4">
    <name type="scientific">Rapidithrix thailandica</name>
    <dbReference type="NCBI Taxonomy" id="413964"/>
    <lineage>
        <taxon>Bacteria</taxon>
        <taxon>Pseudomonadati</taxon>
        <taxon>Bacteroidota</taxon>
        <taxon>Cytophagia</taxon>
        <taxon>Cytophagales</taxon>
        <taxon>Flammeovirgaceae</taxon>
        <taxon>Rapidithrix</taxon>
    </lineage>
</organism>
<dbReference type="Gene3D" id="1.50.10.10">
    <property type="match status" value="1"/>
</dbReference>
<feature type="domain" description="Glycogen debranching enzyme bacterial and archaeal type N-terminal" evidence="2">
    <location>
        <begin position="21"/>
        <end position="241"/>
    </location>
</feature>
<dbReference type="EMBL" id="JBDKWZ010000001">
    <property type="protein sequence ID" value="MEN7546311.1"/>
    <property type="molecule type" value="Genomic_DNA"/>
</dbReference>
<comment type="caution">
    <text evidence="3">The sequence shown here is derived from an EMBL/GenBank/DDBJ whole genome shotgun (WGS) entry which is preliminary data.</text>
</comment>
<dbReference type="NCBIfam" id="TIGR01561">
    <property type="entry name" value="gde_arch"/>
    <property type="match status" value="1"/>
</dbReference>
<dbReference type="Pfam" id="PF12439">
    <property type="entry name" value="GDE_N"/>
    <property type="match status" value="1"/>
</dbReference>
<keyword evidence="4" id="KW-1185">Reference proteome</keyword>
<reference evidence="3 4" key="1">
    <citation type="submission" date="2024-04" db="EMBL/GenBank/DDBJ databases">
        <title>Novel genus in family Flammeovirgaceae.</title>
        <authorList>
            <person name="Nguyen T.H."/>
            <person name="Vuong T.Q."/>
            <person name="Le H."/>
            <person name="Kim S.-G."/>
        </authorList>
    </citation>
    <scope>NUCLEOTIDE SEQUENCE [LARGE SCALE GENOMIC DNA]</scope>
    <source>
        <strain evidence="3 4">JCM 23209</strain>
    </source>
</reference>
<evidence type="ECO:0000259" key="1">
    <source>
        <dbReference type="Pfam" id="PF06202"/>
    </source>
</evidence>
<dbReference type="AlphaFoldDB" id="A0AAW9S5T5"/>
<dbReference type="InterPro" id="IPR010401">
    <property type="entry name" value="AGL/Gdb1"/>
</dbReference>
<dbReference type="SUPFAM" id="SSF48208">
    <property type="entry name" value="Six-hairpin glycosidases"/>
    <property type="match status" value="1"/>
</dbReference>
<evidence type="ECO:0000259" key="2">
    <source>
        <dbReference type="Pfam" id="PF12439"/>
    </source>
</evidence>
<proteinExistence type="predicted"/>
<sequence length="687" mass="77728">MEKRMVLGRVDLADFDSAIQKEWLVTNGIGGFASGTVTGANSRSYHGLLVASLPILDRMVLLAKLDENVTLEGLGTSFQLGANEYADGTIDPAGYIYQEAFWLEGTLPTWRYAIGDSILEKTLFMVEGQNSTYVLYKHVRGSTPIQLQLKPFCTYRSMHQETHQSMQLESQELSGETGCRISSDMGTQSYTIAADKGRFTPQNIWYKNFKHRAETYRGLEDTERLFLPGVFEGTLQPGETLALACSLEQAAPKKAVQLFEQEQQRQTQLLDRSSQYPRWMQQLLLASDQFIVKRKIRPDAKTLGHTVIAGYHWFGDWGRDTMISLPGLTLKNQRLEIAASLLKTFAEFIDQGMLPNRFPDAQSTPEYNTVDATLWYFVAVYEYYKVSKDQSLLKTLYPKLLDILEWHYKGTRYNIKVDASDNLLYAGQDGVQLTWMDAKVNNWVVTPRIGKPVEVNALWYNALRVTGFFAGQLGFKQDQRQYEQQAGVTLQNFQLSFWNKSGHYLYDVIHGEEGEWIEGKRYDASLRPNQLFALSLPFPLMGGEQAIAIVNCCARELYTSNGMRTLSPNDSRFQGHYGGDQFHRDAAYHQGTVWAWLLGAFVKAHYRVYQNAKQALSFLEPIAYHLEQGCIGSVSEIFDGNAPFTSRGCIAQAWSVAEIIDAWMAITQGTLDSTETENIQTIALSQN</sequence>